<evidence type="ECO:0000256" key="6">
    <source>
        <dbReference type="SAM" id="Phobius"/>
    </source>
</evidence>
<dbReference type="Pfam" id="PF01490">
    <property type="entry name" value="Aa_trans"/>
    <property type="match status" value="1"/>
</dbReference>
<feature type="transmembrane region" description="Helical" evidence="6">
    <location>
        <begin position="85"/>
        <end position="106"/>
    </location>
</feature>
<feature type="transmembrane region" description="Helical" evidence="6">
    <location>
        <begin position="316"/>
        <end position="336"/>
    </location>
</feature>
<keyword evidence="4 6" id="KW-1133">Transmembrane helix</keyword>
<organism evidence="8 9">
    <name type="scientific">Basidiobolus ranarum</name>
    <dbReference type="NCBI Taxonomy" id="34480"/>
    <lineage>
        <taxon>Eukaryota</taxon>
        <taxon>Fungi</taxon>
        <taxon>Fungi incertae sedis</taxon>
        <taxon>Zoopagomycota</taxon>
        <taxon>Entomophthoromycotina</taxon>
        <taxon>Basidiobolomycetes</taxon>
        <taxon>Basidiobolales</taxon>
        <taxon>Basidiobolaceae</taxon>
        <taxon>Basidiobolus</taxon>
    </lineage>
</organism>
<feature type="transmembrane region" description="Helical" evidence="6">
    <location>
        <begin position="55"/>
        <end position="78"/>
    </location>
</feature>
<keyword evidence="9" id="KW-1185">Reference proteome</keyword>
<accession>A0ABR2VK30</accession>
<dbReference type="EMBL" id="JASJQH010010999">
    <property type="protein sequence ID" value="KAK9667581.1"/>
    <property type="molecule type" value="Genomic_DNA"/>
</dbReference>
<feature type="transmembrane region" description="Helical" evidence="6">
    <location>
        <begin position="258"/>
        <end position="276"/>
    </location>
</feature>
<sequence length="343" mass="37364">MGGPRIKKGKLINESCPATKPTVLVAISVSQIGFVCGSSIFIAENLQQVVQDISHNLLTLSTPQILFFTGIFLSPLILIRNIARLSFVAVISSVLFLTGLVALIYFDVKSLFYSSPSEGINFTPGPNITYYFNPVSYSVFIGTAVYSFEGIGLIIPIYDAMAKPQYFPHVLTAVMAVVALVFSLVGGLGYFAFGSKVQTVALLNLPNGPVVHTIRMAYTIAAALSNALTIFPAVRIIENAVFKQKTGKLNLAIKWQKNLLRVGIVVLTMFIAMFGANDLDKFISLIGSICCTPLSLIFPSLFHYRAIATTKRQKMIDISLACFGTFIMLFTVWTTASQWGTPT</sequence>
<evidence type="ECO:0000256" key="3">
    <source>
        <dbReference type="ARBA" id="ARBA00022692"/>
    </source>
</evidence>
<keyword evidence="5 6" id="KW-0472">Membrane</keyword>
<comment type="similarity">
    <text evidence="2">Belongs to the amino acid/polyamine transporter 2 family.</text>
</comment>
<evidence type="ECO:0000313" key="9">
    <source>
        <dbReference type="Proteomes" id="UP001479436"/>
    </source>
</evidence>
<evidence type="ECO:0000256" key="1">
    <source>
        <dbReference type="ARBA" id="ARBA00004141"/>
    </source>
</evidence>
<dbReference type="PANTHER" id="PTHR22950:SF666">
    <property type="entry name" value="VACUOLAR AMINO ACID TRANSPORTER 4"/>
    <property type="match status" value="1"/>
</dbReference>
<comment type="subcellular location">
    <subcellularLocation>
        <location evidence="1">Membrane</location>
        <topology evidence="1">Multi-pass membrane protein</topology>
    </subcellularLocation>
</comment>
<dbReference type="InterPro" id="IPR013057">
    <property type="entry name" value="AA_transpt_TM"/>
</dbReference>
<protein>
    <recommendedName>
        <fullName evidence="7">Amino acid transporter transmembrane domain-containing protein</fullName>
    </recommendedName>
</protein>
<name>A0ABR2VK30_9FUNG</name>
<feature type="transmembrane region" description="Helical" evidence="6">
    <location>
        <begin position="135"/>
        <end position="158"/>
    </location>
</feature>
<evidence type="ECO:0000256" key="4">
    <source>
        <dbReference type="ARBA" id="ARBA00022989"/>
    </source>
</evidence>
<evidence type="ECO:0000259" key="7">
    <source>
        <dbReference type="Pfam" id="PF01490"/>
    </source>
</evidence>
<evidence type="ECO:0000313" key="8">
    <source>
        <dbReference type="EMBL" id="KAK9667581.1"/>
    </source>
</evidence>
<proteinExistence type="inferred from homology"/>
<evidence type="ECO:0000256" key="2">
    <source>
        <dbReference type="ARBA" id="ARBA00008066"/>
    </source>
</evidence>
<dbReference type="PANTHER" id="PTHR22950">
    <property type="entry name" value="AMINO ACID TRANSPORTER"/>
    <property type="match status" value="1"/>
</dbReference>
<comment type="caution">
    <text evidence="8">The sequence shown here is derived from an EMBL/GenBank/DDBJ whole genome shotgun (WGS) entry which is preliminary data.</text>
</comment>
<keyword evidence="3 6" id="KW-0812">Transmembrane</keyword>
<feature type="transmembrane region" description="Helical" evidence="6">
    <location>
        <begin position="213"/>
        <end position="237"/>
    </location>
</feature>
<feature type="transmembrane region" description="Helical" evidence="6">
    <location>
        <begin position="282"/>
        <end position="304"/>
    </location>
</feature>
<evidence type="ECO:0000256" key="5">
    <source>
        <dbReference type="ARBA" id="ARBA00023136"/>
    </source>
</evidence>
<reference evidence="8 9" key="1">
    <citation type="submission" date="2023-04" db="EMBL/GenBank/DDBJ databases">
        <title>Genome of Basidiobolus ranarum AG-B5.</title>
        <authorList>
            <person name="Stajich J.E."/>
            <person name="Carter-House D."/>
            <person name="Gryganskyi A."/>
        </authorList>
    </citation>
    <scope>NUCLEOTIDE SEQUENCE [LARGE SCALE GENOMIC DNA]</scope>
    <source>
        <strain evidence="8 9">AG-B5</strain>
    </source>
</reference>
<feature type="domain" description="Amino acid transporter transmembrane" evidence="7">
    <location>
        <begin position="22"/>
        <end position="335"/>
    </location>
</feature>
<feature type="transmembrane region" description="Helical" evidence="6">
    <location>
        <begin position="21"/>
        <end position="43"/>
    </location>
</feature>
<gene>
    <name evidence="8" type="ORF">K7432_017663</name>
</gene>
<dbReference type="Proteomes" id="UP001479436">
    <property type="component" value="Unassembled WGS sequence"/>
</dbReference>
<feature type="transmembrane region" description="Helical" evidence="6">
    <location>
        <begin position="170"/>
        <end position="193"/>
    </location>
</feature>